<accession>A0A923SAW0</accession>
<keyword evidence="1" id="KW-0472">Membrane</keyword>
<gene>
    <name evidence="2" type="ORF">H8Z83_08830</name>
</gene>
<feature type="transmembrane region" description="Helical" evidence="1">
    <location>
        <begin position="153"/>
        <end position="177"/>
    </location>
</feature>
<feature type="transmembrane region" description="Helical" evidence="1">
    <location>
        <begin position="12"/>
        <end position="31"/>
    </location>
</feature>
<evidence type="ECO:0000256" key="1">
    <source>
        <dbReference type="SAM" id="Phobius"/>
    </source>
</evidence>
<evidence type="ECO:0000313" key="3">
    <source>
        <dbReference type="Proteomes" id="UP000620327"/>
    </source>
</evidence>
<keyword evidence="3" id="KW-1185">Reference proteome</keyword>
<dbReference type="RefSeq" id="WP_187014674.1">
    <property type="nucleotide sequence ID" value="NZ_JACOQI010000007.1"/>
</dbReference>
<feature type="transmembrane region" description="Helical" evidence="1">
    <location>
        <begin position="51"/>
        <end position="73"/>
    </location>
</feature>
<dbReference type="AlphaFoldDB" id="A0A923SAW0"/>
<feature type="transmembrane region" description="Helical" evidence="1">
    <location>
        <begin position="239"/>
        <end position="267"/>
    </location>
</feature>
<protein>
    <submittedName>
        <fullName evidence="2">Uncharacterized protein</fullName>
    </submittedName>
</protein>
<comment type="caution">
    <text evidence="2">The sequence shown here is derived from an EMBL/GenBank/DDBJ whole genome shotgun (WGS) entry which is preliminary data.</text>
</comment>
<keyword evidence="1" id="KW-0812">Transmembrane</keyword>
<proteinExistence type="predicted"/>
<evidence type="ECO:0000313" key="2">
    <source>
        <dbReference type="EMBL" id="MBC5770422.1"/>
    </source>
</evidence>
<feature type="transmembrane region" description="Helical" evidence="1">
    <location>
        <begin position="103"/>
        <end position="126"/>
    </location>
</feature>
<dbReference type="EMBL" id="JACOQI010000007">
    <property type="protein sequence ID" value="MBC5770422.1"/>
    <property type="molecule type" value="Genomic_DNA"/>
</dbReference>
<reference evidence="2" key="1">
    <citation type="submission" date="2020-08" db="EMBL/GenBank/DDBJ databases">
        <title>Genome public.</title>
        <authorList>
            <person name="Liu C."/>
            <person name="Sun Q."/>
        </authorList>
    </citation>
    <scope>NUCLEOTIDE SEQUENCE</scope>
    <source>
        <strain evidence="2">BX15</strain>
    </source>
</reference>
<dbReference type="Proteomes" id="UP000620327">
    <property type="component" value="Unassembled WGS sequence"/>
</dbReference>
<name>A0A923SAW0_9FIRM</name>
<feature type="transmembrane region" description="Helical" evidence="1">
    <location>
        <begin position="198"/>
        <end position="219"/>
    </location>
</feature>
<organism evidence="2 3">
    <name type="scientific">Dysosmobacter segnis</name>
    <dbReference type="NCBI Taxonomy" id="2763042"/>
    <lineage>
        <taxon>Bacteria</taxon>
        <taxon>Bacillati</taxon>
        <taxon>Bacillota</taxon>
        <taxon>Clostridia</taxon>
        <taxon>Eubacteriales</taxon>
        <taxon>Oscillospiraceae</taxon>
        <taxon>Dysosmobacter</taxon>
    </lineage>
</organism>
<keyword evidence="1" id="KW-1133">Transmembrane helix</keyword>
<sequence>MLRKLLKHEFRATGRIMLPLFGILLLVSVGANFSSRGMLNSDSSLLRTLGTIFIMLFIVGIFAVGIISFVLMINRFYKNLLQDEGYVMMTLPVCVHQQIWSKLIVSTVWFAATVVVIGLSCCIMAFDIRFVGDLWHGFLNLLDYAVRINHLDLVANGAAFAVELLLLCVLGSFGLCLRFYSAMSIGFSFPNHKGLLSVAFYIATGIALQILGGLGMALVNDSWFHRLLLGWEPNVSVVAGMHLGMWFLIILELIYCAVFYFLTVYFLQKHLNLE</sequence>